<gene>
    <name evidence="1" type="ORF">KIH16_02435</name>
</gene>
<protein>
    <submittedName>
        <fullName evidence="1">Uncharacterized protein</fullName>
    </submittedName>
</protein>
<dbReference type="Proteomes" id="UP000682204">
    <property type="component" value="Chromosome"/>
</dbReference>
<organism evidence="1 2">
    <name type="scientific">Aminirod propionatiphilus</name>
    <dbReference type="NCBI Taxonomy" id="3415223"/>
    <lineage>
        <taxon>Bacteria</taxon>
        <taxon>Thermotogati</taxon>
        <taxon>Synergistota</taxon>
        <taxon>Synergistia</taxon>
        <taxon>Synergistales</taxon>
        <taxon>Aminiphilaceae</taxon>
        <taxon>Aminirod</taxon>
    </lineage>
</organism>
<dbReference type="EMBL" id="CP074691">
    <property type="protein sequence ID" value="QVL36685.1"/>
    <property type="molecule type" value="Genomic_DNA"/>
</dbReference>
<sequence length="157" mass="17829">MTRENFWTEEGLSVDAFYRLCDARLLACYRAMEALFLETPGLDGNLPLLRRGLALRCYCEAACLDCQPLLPLLDIACRRGPTPLTLHCHKKWARHLARLSPDRTFPTLPTLLVVDETGKPLRSLFGRPGGLDVVTWRTGRGWRELFDFLRSASPQTL</sequence>
<keyword evidence="2" id="KW-1185">Reference proteome</keyword>
<name>A0ACD1DX05_9BACT</name>
<evidence type="ECO:0000313" key="2">
    <source>
        <dbReference type="Proteomes" id="UP000682204"/>
    </source>
</evidence>
<proteinExistence type="predicted"/>
<reference evidence="1" key="1">
    <citation type="submission" date="2021-05" db="EMBL/GenBank/DDBJ databases">
        <title>An isolated secondary fermenter in methanogenic hydrocarbon-degrading communities.</title>
        <authorList>
            <person name="Liu Y.-F."/>
            <person name="Liu Z.-l."/>
        </authorList>
    </citation>
    <scope>NUCLEOTIDE SEQUENCE</scope>
    <source>
        <strain evidence="1">L-13</strain>
    </source>
</reference>
<accession>A0ACD1DX05</accession>
<evidence type="ECO:0000313" key="1">
    <source>
        <dbReference type="EMBL" id="QVL36685.1"/>
    </source>
</evidence>